<protein>
    <submittedName>
        <fullName evidence="1 3">Uncharacterized protein</fullName>
    </submittedName>
</protein>
<organism evidence="3">
    <name type="scientific">Soboliphyme baturini</name>
    <dbReference type="NCBI Taxonomy" id="241478"/>
    <lineage>
        <taxon>Eukaryota</taxon>
        <taxon>Metazoa</taxon>
        <taxon>Ecdysozoa</taxon>
        <taxon>Nematoda</taxon>
        <taxon>Enoplea</taxon>
        <taxon>Dorylaimia</taxon>
        <taxon>Dioctophymatida</taxon>
        <taxon>Dioctophymatoidea</taxon>
        <taxon>Soboliphymatidae</taxon>
        <taxon>Soboliphyme</taxon>
    </lineage>
</organism>
<accession>A0A183IUY8</accession>
<evidence type="ECO:0000313" key="3">
    <source>
        <dbReference type="WBParaSite" id="SBAD_0000771401-mRNA-1"/>
    </source>
</evidence>
<name>A0A183IUY8_9BILA</name>
<dbReference type="WBParaSite" id="SBAD_0000771401-mRNA-1">
    <property type="protein sequence ID" value="SBAD_0000771401-mRNA-1"/>
    <property type="gene ID" value="SBAD_0000771401"/>
</dbReference>
<reference evidence="1 2" key="2">
    <citation type="submission" date="2018-11" db="EMBL/GenBank/DDBJ databases">
        <authorList>
            <consortium name="Pathogen Informatics"/>
        </authorList>
    </citation>
    <scope>NUCLEOTIDE SEQUENCE [LARGE SCALE GENOMIC DNA]</scope>
</reference>
<proteinExistence type="predicted"/>
<gene>
    <name evidence="1" type="ORF">SBAD_LOCUS7435</name>
</gene>
<sequence>MTLQTPSISVDSIDGSLSVVSQPSEENVIRALPEVIEKAQTELENRLFEALPSPEKSTEDLLPSAPSVELHNSEMKQNLMNWRNTNFEKSCEM</sequence>
<evidence type="ECO:0000313" key="1">
    <source>
        <dbReference type="EMBL" id="VDP13087.1"/>
    </source>
</evidence>
<keyword evidence="2" id="KW-1185">Reference proteome</keyword>
<dbReference type="AlphaFoldDB" id="A0A183IUY8"/>
<dbReference type="EMBL" id="UZAM01010621">
    <property type="protein sequence ID" value="VDP13087.1"/>
    <property type="molecule type" value="Genomic_DNA"/>
</dbReference>
<dbReference type="Proteomes" id="UP000270296">
    <property type="component" value="Unassembled WGS sequence"/>
</dbReference>
<evidence type="ECO:0000313" key="2">
    <source>
        <dbReference type="Proteomes" id="UP000270296"/>
    </source>
</evidence>
<reference evidence="3" key="1">
    <citation type="submission" date="2016-06" db="UniProtKB">
        <authorList>
            <consortium name="WormBaseParasite"/>
        </authorList>
    </citation>
    <scope>IDENTIFICATION</scope>
</reference>